<proteinExistence type="predicted"/>
<evidence type="ECO:0000256" key="3">
    <source>
        <dbReference type="ARBA" id="ARBA00022519"/>
    </source>
</evidence>
<dbReference type="PANTHER" id="PTHR30443:SF0">
    <property type="entry name" value="PHOSPHOETHANOLAMINE TRANSFERASE EPTA"/>
    <property type="match status" value="1"/>
</dbReference>
<keyword evidence="6 8" id="KW-1133">Transmembrane helix</keyword>
<feature type="transmembrane region" description="Helical" evidence="8">
    <location>
        <begin position="21"/>
        <end position="44"/>
    </location>
</feature>
<gene>
    <name evidence="11" type="ORF">EI693_14440</name>
</gene>
<evidence type="ECO:0000256" key="4">
    <source>
        <dbReference type="ARBA" id="ARBA00022679"/>
    </source>
</evidence>
<accession>A0ABM7CRX4</accession>
<evidence type="ECO:0000259" key="10">
    <source>
        <dbReference type="Pfam" id="PF08019"/>
    </source>
</evidence>
<keyword evidence="2" id="KW-1003">Cell membrane</keyword>
<sequence length="565" mass="62232">MNKESVLSRLFSRIKAGVNPLFAIALVALWMTVAVNAVFWSTVWRAIDGFDNGNPLFLISLPLFVFAWHFIILWALCWGRLLRPVLAVLIVVASAASYFISRFGIVIDASMLMNMLQTDTAEAMDLLSPGLVFWLLATGVLPVLVLWRLPLARPRWRKQALWRLGSLAMVLAMVGVILASQYQSYASLLRNNREVRLILVPSNVLGAVHSYAKHALDKPEAFVQVGLDAHQRADAGVGGRNKLLVVVVGETARAMNFSLNGYDRDTNPELVRRGVLSFTDVSSCGTATAVSVPCMFQDLGRKGWKNQYANHREGLLDVLQRAGVSVLWRDNNSGCKGACDRVPNEDLSHAGIAQACNTSECFDEVLLSGLQAYLDQRTGNTVVVLHMKGSHGPAYYKRYPAAFERFTPVCSNNQLDQCEDQTIRNAYDNTVLYTDHVLGQVIDLLKSNGARFDSAMLYVSDHGESLGEKGVYLHGLPYAMAPKEQTHVPMVLWMSQQLAARRGVSMGCMAQRSGAELSHDNLFHSVLGLMDVQTSVYQQALDMFQPCQPGQLAGELPALGSVAEQ</sequence>
<dbReference type="Pfam" id="PF08019">
    <property type="entry name" value="EptA_B_N"/>
    <property type="match status" value="1"/>
</dbReference>
<evidence type="ECO:0000256" key="5">
    <source>
        <dbReference type="ARBA" id="ARBA00022692"/>
    </source>
</evidence>
<dbReference type="InterPro" id="IPR017850">
    <property type="entry name" value="Alkaline_phosphatase_core_sf"/>
</dbReference>
<dbReference type="NCBIfam" id="NF028537">
    <property type="entry name" value="P_eth_NH2_trans"/>
    <property type="match status" value="1"/>
</dbReference>
<dbReference type="Gene3D" id="3.40.720.10">
    <property type="entry name" value="Alkaline Phosphatase, subunit A"/>
    <property type="match status" value="1"/>
</dbReference>
<keyword evidence="3" id="KW-0997">Cell inner membrane</keyword>
<feature type="transmembrane region" description="Helical" evidence="8">
    <location>
        <begin position="85"/>
        <end position="107"/>
    </location>
</feature>
<evidence type="ECO:0000259" key="9">
    <source>
        <dbReference type="Pfam" id="PF00884"/>
    </source>
</evidence>
<name>A0ABM7CRX4_9PSED</name>
<reference evidence="11 12" key="1">
    <citation type="submission" date="2018-12" db="EMBL/GenBank/DDBJ databases">
        <authorList>
            <person name="Li S."/>
            <person name="Yang R."/>
            <person name="Chen G."/>
            <person name="Zou L."/>
            <person name="Zhang C."/>
            <person name="Chen Y."/>
            <person name="Liu Z."/>
            <person name="Li Y."/>
            <person name="Yan Y."/>
            <person name="Huang M."/>
            <person name="Chen T."/>
        </authorList>
    </citation>
    <scope>NUCLEOTIDE SEQUENCE [LARGE SCALE GENOMIC DNA]</scope>
    <source>
        <strain evidence="11 12">2014</strain>
    </source>
</reference>
<keyword evidence="7 8" id="KW-0472">Membrane</keyword>
<evidence type="ECO:0000256" key="7">
    <source>
        <dbReference type="ARBA" id="ARBA00023136"/>
    </source>
</evidence>
<keyword evidence="4 11" id="KW-0808">Transferase</keyword>
<feature type="transmembrane region" description="Helical" evidence="8">
    <location>
        <begin position="127"/>
        <end position="149"/>
    </location>
</feature>
<evidence type="ECO:0000256" key="2">
    <source>
        <dbReference type="ARBA" id="ARBA00022475"/>
    </source>
</evidence>
<dbReference type="GO" id="GO:0016740">
    <property type="term" value="F:transferase activity"/>
    <property type="evidence" value="ECO:0007669"/>
    <property type="project" value="UniProtKB-KW"/>
</dbReference>
<dbReference type="RefSeq" id="WP_125464304.1">
    <property type="nucleotide sequence ID" value="NZ_CP034337.1"/>
</dbReference>
<feature type="domain" description="Phosphoethanolamine transferase N-terminal" evidence="10">
    <location>
        <begin position="66"/>
        <end position="215"/>
    </location>
</feature>
<dbReference type="SUPFAM" id="SSF53649">
    <property type="entry name" value="Alkaline phosphatase-like"/>
    <property type="match status" value="1"/>
</dbReference>
<feature type="domain" description="Sulfatase N-terminal" evidence="9">
    <location>
        <begin position="243"/>
        <end position="532"/>
    </location>
</feature>
<keyword evidence="12" id="KW-1185">Reference proteome</keyword>
<dbReference type="Proteomes" id="UP000272622">
    <property type="component" value="Chromosome"/>
</dbReference>
<dbReference type="InterPro" id="IPR012549">
    <property type="entry name" value="EptA-like_N"/>
</dbReference>
<evidence type="ECO:0000256" key="1">
    <source>
        <dbReference type="ARBA" id="ARBA00004429"/>
    </source>
</evidence>
<evidence type="ECO:0000313" key="12">
    <source>
        <dbReference type="Proteomes" id="UP000272622"/>
    </source>
</evidence>
<evidence type="ECO:0000313" key="11">
    <source>
        <dbReference type="EMBL" id="AZL74214.1"/>
    </source>
</evidence>
<feature type="transmembrane region" description="Helical" evidence="8">
    <location>
        <begin position="161"/>
        <end position="182"/>
    </location>
</feature>
<dbReference type="InterPro" id="IPR000917">
    <property type="entry name" value="Sulfatase_N"/>
</dbReference>
<dbReference type="InterPro" id="IPR040423">
    <property type="entry name" value="PEA_transferase"/>
</dbReference>
<dbReference type="InterPro" id="IPR058130">
    <property type="entry name" value="PEA_transf_C"/>
</dbReference>
<dbReference type="PANTHER" id="PTHR30443">
    <property type="entry name" value="INNER MEMBRANE PROTEIN"/>
    <property type="match status" value="1"/>
</dbReference>
<evidence type="ECO:0000256" key="6">
    <source>
        <dbReference type="ARBA" id="ARBA00022989"/>
    </source>
</evidence>
<dbReference type="Pfam" id="PF00884">
    <property type="entry name" value="Sulfatase"/>
    <property type="match status" value="1"/>
</dbReference>
<protein>
    <submittedName>
        <fullName evidence="11">Phosphoethanolamine--lipid A transferase</fullName>
    </submittedName>
</protein>
<comment type="subcellular location">
    <subcellularLocation>
        <location evidence="1">Cell inner membrane</location>
        <topology evidence="1">Multi-pass membrane protein</topology>
    </subcellularLocation>
</comment>
<feature type="transmembrane region" description="Helical" evidence="8">
    <location>
        <begin position="56"/>
        <end position="78"/>
    </location>
</feature>
<evidence type="ECO:0000256" key="8">
    <source>
        <dbReference type="SAM" id="Phobius"/>
    </source>
</evidence>
<keyword evidence="5 8" id="KW-0812">Transmembrane</keyword>
<dbReference type="CDD" id="cd16017">
    <property type="entry name" value="LptA"/>
    <property type="match status" value="1"/>
</dbReference>
<organism evidence="11 12">
    <name type="scientific">Pseudomonas oryziphila</name>
    <dbReference type="NCBI Taxonomy" id="2894079"/>
    <lineage>
        <taxon>Bacteria</taxon>
        <taxon>Pseudomonadati</taxon>
        <taxon>Pseudomonadota</taxon>
        <taxon>Gammaproteobacteria</taxon>
        <taxon>Pseudomonadales</taxon>
        <taxon>Pseudomonadaceae</taxon>
        <taxon>Pseudomonas</taxon>
    </lineage>
</organism>
<dbReference type="EMBL" id="CP034337">
    <property type="protein sequence ID" value="AZL74214.1"/>
    <property type="molecule type" value="Genomic_DNA"/>
</dbReference>